<keyword evidence="7" id="KW-0460">Magnesium</keyword>
<evidence type="ECO:0000256" key="8">
    <source>
        <dbReference type="ARBA" id="ARBA00023098"/>
    </source>
</evidence>
<dbReference type="EMBL" id="DSMG01000116">
    <property type="protein sequence ID" value="HDX32114.1"/>
    <property type="molecule type" value="Genomic_DNA"/>
</dbReference>
<keyword evidence="5 12" id="KW-0418">Kinase</keyword>
<proteinExistence type="predicted"/>
<evidence type="ECO:0000259" key="10">
    <source>
        <dbReference type="Pfam" id="PF00288"/>
    </source>
</evidence>
<name>A0A7C1FJC7_9CHLR</name>
<dbReference type="InterPro" id="IPR006204">
    <property type="entry name" value="GHMP_kinase_N_dom"/>
</dbReference>
<feature type="domain" description="GHMP kinase N-terminal" evidence="10">
    <location>
        <begin position="74"/>
        <end position="153"/>
    </location>
</feature>
<dbReference type="InterPro" id="IPR014721">
    <property type="entry name" value="Ribsml_uS5_D2-typ_fold_subgr"/>
</dbReference>
<keyword evidence="2" id="KW-0444">Lipid biosynthesis</keyword>
<evidence type="ECO:0000256" key="5">
    <source>
        <dbReference type="ARBA" id="ARBA00022777"/>
    </source>
</evidence>
<dbReference type="InterPro" id="IPR013750">
    <property type="entry name" value="GHMP_kinase_C_dom"/>
</dbReference>
<dbReference type="InterPro" id="IPR036554">
    <property type="entry name" value="GHMP_kinase_C_sf"/>
</dbReference>
<dbReference type="InterPro" id="IPR020568">
    <property type="entry name" value="Ribosomal_Su5_D2-typ_SF"/>
</dbReference>
<dbReference type="SUPFAM" id="SSF55060">
    <property type="entry name" value="GHMP Kinase, C-terminal domain"/>
    <property type="match status" value="1"/>
</dbReference>
<dbReference type="NCBIfam" id="TIGR00549">
    <property type="entry name" value="mevalon_kin"/>
    <property type="match status" value="1"/>
</dbReference>
<evidence type="ECO:0000256" key="9">
    <source>
        <dbReference type="ARBA" id="ARBA00029438"/>
    </source>
</evidence>
<comment type="caution">
    <text evidence="12">The sequence shown here is derived from an EMBL/GenBank/DDBJ whole genome shotgun (WGS) entry which is preliminary data.</text>
</comment>
<keyword evidence="6" id="KW-0067">ATP-binding</keyword>
<dbReference type="Gene3D" id="3.30.230.10">
    <property type="match status" value="1"/>
</dbReference>
<dbReference type="AlphaFoldDB" id="A0A7C1FJC7"/>
<dbReference type="InterPro" id="IPR006205">
    <property type="entry name" value="Mev_gal_kin"/>
</dbReference>
<evidence type="ECO:0000256" key="7">
    <source>
        <dbReference type="ARBA" id="ARBA00022842"/>
    </source>
</evidence>
<dbReference type="Pfam" id="PF08544">
    <property type="entry name" value="GHMP_kinases_C"/>
    <property type="match status" value="1"/>
</dbReference>
<comment type="pathway">
    <text evidence="9">Isoprenoid biosynthesis; isopentenyl diphosphate biosynthesis via mevalonate pathway; isopentenyl diphosphate from (R)-mevalonate: step 1/3.</text>
</comment>
<dbReference type="SUPFAM" id="SSF54211">
    <property type="entry name" value="Ribosomal protein S5 domain 2-like"/>
    <property type="match status" value="1"/>
</dbReference>
<keyword evidence="4" id="KW-0547">Nucleotide-binding</keyword>
<dbReference type="GO" id="GO:0005829">
    <property type="term" value="C:cytosol"/>
    <property type="evidence" value="ECO:0007669"/>
    <property type="project" value="TreeGrafter"/>
</dbReference>
<dbReference type="PANTHER" id="PTHR43290:SF2">
    <property type="entry name" value="MEVALONATE KINASE"/>
    <property type="match status" value="1"/>
</dbReference>
<protein>
    <submittedName>
        <fullName evidence="12">Mevalonate kinase</fullName>
        <ecNumber evidence="12">2.7.1.36</ecNumber>
    </submittedName>
</protein>
<dbReference type="GO" id="GO:0005524">
    <property type="term" value="F:ATP binding"/>
    <property type="evidence" value="ECO:0007669"/>
    <property type="project" value="UniProtKB-KW"/>
</dbReference>
<organism evidence="12">
    <name type="scientific">Caldilinea aerophila</name>
    <dbReference type="NCBI Taxonomy" id="133453"/>
    <lineage>
        <taxon>Bacteria</taxon>
        <taxon>Bacillati</taxon>
        <taxon>Chloroflexota</taxon>
        <taxon>Caldilineae</taxon>
        <taxon>Caldilineales</taxon>
        <taxon>Caldilineaceae</taxon>
        <taxon>Caldilinea</taxon>
    </lineage>
</organism>
<dbReference type="PANTHER" id="PTHR43290">
    <property type="entry name" value="MEVALONATE KINASE"/>
    <property type="match status" value="1"/>
</dbReference>
<dbReference type="EC" id="2.7.1.36" evidence="12"/>
<feature type="domain" description="GHMP kinase C-terminal" evidence="11">
    <location>
        <begin position="221"/>
        <end position="300"/>
    </location>
</feature>
<reference evidence="12" key="1">
    <citation type="journal article" date="2020" name="mSystems">
        <title>Genome- and Community-Level Interaction Insights into Carbon Utilization and Element Cycling Functions of Hydrothermarchaeota in Hydrothermal Sediment.</title>
        <authorList>
            <person name="Zhou Z."/>
            <person name="Liu Y."/>
            <person name="Xu W."/>
            <person name="Pan J."/>
            <person name="Luo Z.H."/>
            <person name="Li M."/>
        </authorList>
    </citation>
    <scope>NUCLEOTIDE SEQUENCE [LARGE SCALE GENOMIC DNA]</scope>
    <source>
        <strain evidence="12">SpSt-289</strain>
    </source>
</reference>
<gene>
    <name evidence="12" type="primary">mvk</name>
    <name evidence="12" type="ORF">ENQ20_11585</name>
</gene>
<evidence type="ECO:0000313" key="12">
    <source>
        <dbReference type="EMBL" id="HDX32114.1"/>
    </source>
</evidence>
<sequence>MATATAPGKVILVGEHAVVYGRPAIAAPVWQCVATAVVQASTPGSGISISAVDIGRRFSLQEADADEPLGVVVRLAMAHLGVQEPPDLHIELYSDIPIAGGLGSGAALSTALVRALFAYFGRIAEPAVVSAIVYESERFYHGAPSGIDNTVIAFGQPIWFIKGKAAEPFWPGAPLTLVIADSGVRSPTKETVGAVRHLWEQETARCEAIFDAIAGLAQEARQAMEQGDWRRLGQIFDANQTLLEALSVSSPTLERLIEGARRAGALGAKLSGGGRGGNIIALVEPERVEGVSAALKEAGAQRILVTRIERRSHSPLLR</sequence>
<dbReference type="GO" id="GO:0004496">
    <property type="term" value="F:mevalonate kinase activity"/>
    <property type="evidence" value="ECO:0007669"/>
    <property type="project" value="UniProtKB-EC"/>
</dbReference>
<dbReference type="GO" id="GO:0019287">
    <property type="term" value="P:isopentenyl diphosphate biosynthetic process, mevalonate pathway"/>
    <property type="evidence" value="ECO:0007669"/>
    <property type="project" value="UniProtKB-UniPathway"/>
</dbReference>
<keyword evidence="8" id="KW-0443">Lipid metabolism</keyword>
<dbReference type="Pfam" id="PF00288">
    <property type="entry name" value="GHMP_kinases_N"/>
    <property type="match status" value="1"/>
</dbReference>
<keyword evidence="3 12" id="KW-0808">Transferase</keyword>
<evidence type="ECO:0000256" key="1">
    <source>
        <dbReference type="ARBA" id="ARBA00022490"/>
    </source>
</evidence>
<evidence type="ECO:0000256" key="6">
    <source>
        <dbReference type="ARBA" id="ARBA00022840"/>
    </source>
</evidence>
<evidence type="ECO:0000259" key="11">
    <source>
        <dbReference type="Pfam" id="PF08544"/>
    </source>
</evidence>
<keyword evidence="1" id="KW-0963">Cytoplasm</keyword>
<evidence type="ECO:0000256" key="4">
    <source>
        <dbReference type="ARBA" id="ARBA00022741"/>
    </source>
</evidence>
<evidence type="ECO:0000256" key="3">
    <source>
        <dbReference type="ARBA" id="ARBA00022679"/>
    </source>
</evidence>
<evidence type="ECO:0000256" key="2">
    <source>
        <dbReference type="ARBA" id="ARBA00022516"/>
    </source>
</evidence>
<dbReference type="Gene3D" id="3.30.70.890">
    <property type="entry name" value="GHMP kinase, C-terminal domain"/>
    <property type="match status" value="1"/>
</dbReference>
<dbReference type="UniPathway" id="UPA00057">
    <property type="reaction ID" value="UER00098"/>
</dbReference>
<dbReference type="PRINTS" id="PR00959">
    <property type="entry name" value="MEVGALKINASE"/>
</dbReference>
<accession>A0A7C1FJC7</accession>